<evidence type="ECO:0000259" key="2">
    <source>
        <dbReference type="Pfam" id="PF20041"/>
    </source>
</evidence>
<organism evidence="3 4">
    <name type="scientific">Ferruginibacter yonginensis</name>
    <dbReference type="NCBI Taxonomy" id="1310416"/>
    <lineage>
        <taxon>Bacteria</taxon>
        <taxon>Pseudomonadati</taxon>
        <taxon>Bacteroidota</taxon>
        <taxon>Chitinophagia</taxon>
        <taxon>Chitinophagales</taxon>
        <taxon>Chitinophagaceae</taxon>
        <taxon>Ferruginibacter</taxon>
    </lineage>
</organism>
<name>A0ABV8QRR8_9BACT</name>
<dbReference type="Proteomes" id="UP001595907">
    <property type="component" value="Unassembled WGS sequence"/>
</dbReference>
<keyword evidence="4" id="KW-1185">Reference proteome</keyword>
<dbReference type="Gene3D" id="2.180.10.10">
    <property type="entry name" value="RHS repeat-associated core"/>
    <property type="match status" value="1"/>
</dbReference>
<accession>A0ABV8QRR8</accession>
<feature type="region of interest" description="Disordered" evidence="1">
    <location>
        <begin position="2857"/>
        <end position="2897"/>
    </location>
</feature>
<protein>
    <submittedName>
        <fullName evidence="3">DUF6443 domain-containing protein</fullName>
    </submittedName>
</protein>
<feature type="domain" description="DUF6443" evidence="2">
    <location>
        <begin position="318"/>
        <end position="382"/>
    </location>
</feature>
<sequence length="2897" mass="318737">MIQQLLQKFLGLYLVLCFFTLPTYGQIEEGIVMPNVFAVPAITGANLAVSGTTNTINYSNTGEVAAKILNVITFKIKEGQNNYIATSFTASVQVNVELTDMNSVVTTPPAITLNINYDKATGAKFVVRDYRTFEGYKSVKVTLASPITITGATSWDPKPLLEVENEMRITRYFNLSTNATDLTAAITTSQPTPDVLQLNWNFPADANFANLSAAHENMTQLEWTYVENELLPFYNNNFEALFQKNSTRVDLEYRNRLTGYLYKIPLLYPNEGKLFYRVRAVQQKANGTLITGPWSTVSATQNAFAFMGHEPNLNWQSSSSFAEEGKYKTVIQYFDGSLRGRQTVTKDNTTGNTVVGETIYDYQGRPNVQILPTPTIDNTIKYFNGFNKFVGMAVDDDPAKYFDLTPSALKCQASPKLDSAYGNGKYYSGNNSWLTTESKSKFIPNAQGYAYTETRFTDDATQRIKSQGGVGIDHQIGSGHETQYFYGKPSQAELDALFATEVGDASHYFKNMVRDANGQMSVSYVDMHGRTIATALAGDAPNGLDGIQNNADYPLAASVVKNDLLTSTTNIINGNQIESISTILAPAVTNYHFVYELNPAILSLLTCTNQPICFDCKYDLEISIRPEQCDNDAPIVKKYANLSMVPANAACTTPMGFIGENINTPTTQISFDYLLPAGSYVVRKTLTINDSLFKIRRAIALDSLLCRTQQQIYDSVYTVFSTTTGCGNTNPSQSACDSCNAHLGSFNTYAVKYLQSIAPATATMQEIQALYSMDSVECKRICGTGTNPAFATLVGYRNQMLADMEPFTGQYATDTIVTNNGVPNYQSLDAKFNIFTNSYINIVGGATVTPTNKPFYRNPLHETNTPANKYFTENNIVDETIHAPVSNGSTTTILENINKADFTAIFQPKWRESLIKYHPEYSKLHYAETALLSAYTWLDNVMATTTYASAVTNNYLNFTAVDPFFNMPGTALQKDTLNHYLNVGIAYNSSPINPSIWQMANGSILCNTTTGAARAACMEGTTTNGLSSLITSDADKNEVWESVKLGYLSYRNQMVVRYINSHATNALSEADMARLNVEGKQLIFALNENIAAQNGWSWWQGVTNANNFDTTGVGVSTANNTINFCKGQRPLWRAKLLQCDVLKNKLLLETPVDSAQVNSIIDQILDGMESVCNHSQTPQNPNGASTVNPIFVGTPRSFEEVINNVFANNNISTTPGDHYYCNPFTIDNPKPFGLNVPAVVNNSNVLDSCACRRFGQLQLEAAAAGYNPNTFASMNTFLNNVYRDSLTLVVWTGLQQCSGIFTDTCSKDKNVISKPSIKNTKLQSTKNTSGKGSDCVAPVINAVINIPTGDDLGNTNIEVRYTSSTPCNFCGVTMFDEFNNVVQTNVVSCGGNTTTFEVSDTCVKYKFIMSCSTRGECGTLISDTVYYDKCNVTHEVCTKPVITSVNIAANSVVNVYFNAPNACQNCLVTMFDQYNTPIQYSYPTCGAGIANFKALDSCFKYKFVVTCNTENCGVLASDTSFYNPCDIIINPDSNCTKPTISYVNATQYNHSFQVYFQTTPGCDSCKLYMYDQNGNQVGYNGNVCGLSSYTFTSPTYDSCAVYSFVLRCYKASCTRVLTSSTYFYNGCTNTDTCLVYQPIILPSYAVIPAFLNCGYVKPCITCNKLVNELTPAFRLLYQPYAAVPYLGDNITDEQMSQNALWARFINYRTGFSYNTLTYLQAYQQCNSSNMNTMTICSFDPPTNSPANLDTIPYNPCLQTQTAAQYAAQLIFNNLKDSLIANFDSLYKAKCLSVQATEVFYVEYLPKEYHYTLYYYDQAGNLVKTMPPAAVKPNYTATYLANVKAARNAGADFTHPDNNEALATQYRYNSLNQVVEQKTPDAGVSKFWYDRLGRLVVSQNAAQITQNKYSYTQYDALGRITQVGQKPQTNIMTQAISQNEVALQNWLDNKTTGGLKEQITRTVYDISYYAGDDALNTPSQSTLVQQNLRNRVSYTQIIDVEPADGLEVYVGEQAAATYYSYDIHGNVDTLVQDLKGSLGTYASHRFKKMVYDYDLISGKVNKVSYQPGFSDQFFHKYQYDAENRITHVYTSNDGVYWEQDAAYDYYRHGPLYQTILGKNEVQGLQYAYTIQGWLKGVNSSSVATSTTALNSGVDMGQDGIGNSTVARDAYGYNLHYFEGDYKPINTTTNPFVGIANGLPNAPSETLQVGKNLFNGNIRGMLVNIPALATTNGGAAALLYGYRYDQLNRIKAMNSYNGFNNNTNVFGNNNTPTYIDDYKERITYDPNGNIKSYLRNGAPSVGLPTDMDYLTYEYEPNKNQLRGVRDIGAIGNNYPDDIDHQSDQINYKYDAIGNLVQDKAEGIYDPNDYLKPMIEWTVYGKMSKLTKIKGGVTTVINYTYDASGNRISKLVNINGTLTKTFYVRDASGNVMSIYSVDASINSNALTQTEVSLYGSSRLGVWHINRNVSNLMAVNYSAFSSIFTRGNKLFELSNHLGNVLVTISDKKLGHDAGNGTNDYYSAEVVTANDYYPFGMQMPGRKYTNGSEYRYGFNGKENDKNAGEGIQDYGFRITDVRLGRLLSVDPLAKSYPWYSPYQFAGNDVLRCVDLLGLQPTSRVEKWLKKGVTLGGSNSIDVYDKVSGQRFTAYGVVDPYTNEKWIIAEDGQSQGKYFYLKNDNSSSDQISSYWFNGQNYLAKGHFERFETQNETDAKSGAAIADGFGYMAVGIVTAPAIAAAGSGGAAWVAGSGESGWTILSALMGDATAAYGTASAGVIAGTVGYAASGEATAVEGMLQNEANVVRGGTCNAIQFENGSGVTINSKGQINGASVNSANNLSIKELSSGIPNNKVGTTTVGDIRAAGGQVTPSPNDRNPNHATLSGITPQKAEALFKPTIDNPKK</sequence>
<dbReference type="EMBL" id="JBHSCZ010000001">
    <property type="protein sequence ID" value="MFC4262078.1"/>
    <property type="molecule type" value="Genomic_DNA"/>
</dbReference>
<dbReference type="PANTHER" id="PTHR32305">
    <property type="match status" value="1"/>
</dbReference>
<dbReference type="InterPro" id="IPR045619">
    <property type="entry name" value="DUF6443"/>
</dbReference>
<comment type="caution">
    <text evidence="3">The sequence shown here is derived from an EMBL/GenBank/DDBJ whole genome shotgun (WGS) entry which is preliminary data.</text>
</comment>
<reference evidence="4" key="1">
    <citation type="journal article" date="2019" name="Int. J. Syst. Evol. Microbiol.">
        <title>The Global Catalogue of Microorganisms (GCM) 10K type strain sequencing project: providing services to taxonomists for standard genome sequencing and annotation.</title>
        <authorList>
            <consortium name="The Broad Institute Genomics Platform"/>
            <consortium name="The Broad Institute Genome Sequencing Center for Infectious Disease"/>
            <person name="Wu L."/>
            <person name="Ma J."/>
        </authorList>
    </citation>
    <scope>NUCLEOTIDE SEQUENCE [LARGE SCALE GENOMIC DNA]</scope>
    <source>
        <strain evidence="4">CECT 8289</strain>
    </source>
</reference>
<feature type="compositionally biased region" description="Polar residues" evidence="1">
    <location>
        <begin position="2862"/>
        <end position="2880"/>
    </location>
</feature>
<evidence type="ECO:0000313" key="4">
    <source>
        <dbReference type="Proteomes" id="UP001595907"/>
    </source>
</evidence>
<dbReference type="PANTHER" id="PTHR32305:SF15">
    <property type="entry name" value="PROTEIN RHSA-RELATED"/>
    <property type="match status" value="1"/>
</dbReference>
<evidence type="ECO:0000313" key="3">
    <source>
        <dbReference type="EMBL" id="MFC4262078.1"/>
    </source>
</evidence>
<dbReference type="Pfam" id="PF20041">
    <property type="entry name" value="DUF6443"/>
    <property type="match status" value="1"/>
</dbReference>
<gene>
    <name evidence="3" type="ORF">ACFOWM_04255</name>
</gene>
<dbReference type="RefSeq" id="WP_379707440.1">
    <property type="nucleotide sequence ID" value="NZ_JBHSCZ010000001.1"/>
</dbReference>
<proteinExistence type="predicted"/>
<dbReference type="InterPro" id="IPR050708">
    <property type="entry name" value="T6SS_VgrG/RHS"/>
</dbReference>
<evidence type="ECO:0000256" key="1">
    <source>
        <dbReference type="SAM" id="MobiDB-lite"/>
    </source>
</evidence>